<keyword evidence="5" id="KW-0645">Protease</keyword>
<keyword evidence="5" id="KW-0378">Hydrolase</keyword>
<sequence>MLLIYSLFILCYYVQFIQSELYYGSSCVVQKDNTTGQCVYIHECPEVIPGIKRWIFPQNCFFEGSEVVVCCPNKGGTFRERTIDLPVIPTDPPRKADQICSEYEKSLMNVTENIDEDGVVHVTIVGGTDADEKEFPHMSQIGFKDNGNIQWICGGSLLSDLFVLTAAHCLSSLKYGDAEHVRMGIVHVDDKANLQEFHIVQRIPHPDYTATAHYHDIGLVKLCRPVQFNEWVRPACLQTQPVLVGGPLIVTGWGDTAFAGDASKTLQKLVLVLHDSNKCNDLFRVSSKKLQSGIRNDVMICATSVQEIGDACQGDSGGPLQVRKATNINNANLYTIVGVTSFGKACALAKSIPGVYTRVSNYIKWIEDQVWP</sequence>
<keyword evidence="5" id="KW-0720">Serine protease</keyword>
<dbReference type="PANTHER" id="PTHR24252:SF7">
    <property type="entry name" value="HYALIN"/>
    <property type="match status" value="1"/>
</dbReference>
<dbReference type="AlphaFoldDB" id="A0A834IKL3"/>
<name>A0A834IKL3_RHYFE</name>
<dbReference type="InterPro" id="IPR001254">
    <property type="entry name" value="Trypsin_dom"/>
</dbReference>
<dbReference type="InterPro" id="IPR033116">
    <property type="entry name" value="TRYPSIN_SER"/>
</dbReference>
<evidence type="ECO:0000256" key="3">
    <source>
        <dbReference type="ARBA" id="ARBA00023180"/>
    </source>
</evidence>
<dbReference type="OrthoDB" id="6339452at2759"/>
<feature type="signal peptide" evidence="6">
    <location>
        <begin position="1"/>
        <end position="19"/>
    </location>
</feature>
<dbReference type="InterPro" id="IPR009003">
    <property type="entry name" value="Peptidase_S1_PA"/>
</dbReference>
<dbReference type="PRINTS" id="PR00722">
    <property type="entry name" value="CHYMOTRYPSIN"/>
</dbReference>
<dbReference type="InterPro" id="IPR043504">
    <property type="entry name" value="Peptidase_S1_PA_chymotrypsin"/>
</dbReference>
<evidence type="ECO:0000259" key="7">
    <source>
        <dbReference type="PROSITE" id="PS50240"/>
    </source>
</evidence>
<feature type="domain" description="Peptidase S1" evidence="7">
    <location>
        <begin position="124"/>
        <end position="371"/>
    </location>
</feature>
<dbReference type="InterPro" id="IPR022700">
    <property type="entry name" value="CLIP"/>
</dbReference>
<organism evidence="8 9">
    <name type="scientific">Rhynchophorus ferrugineus</name>
    <name type="common">Red palm weevil</name>
    <name type="synonym">Curculio ferrugineus</name>
    <dbReference type="NCBI Taxonomy" id="354439"/>
    <lineage>
        <taxon>Eukaryota</taxon>
        <taxon>Metazoa</taxon>
        <taxon>Ecdysozoa</taxon>
        <taxon>Arthropoda</taxon>
        <taxon>Hexapoda</taxon>
        <taxon>Insecta</taxon>
        <taxon>Pterygota</taxon>
        <taxon>Neoptera</taxon>
        <taxon>Endopterygota</taxon>
        <taxon>Coleoptera</taxon>
        <taxon>Polyphaga</taxon>
        <taxon>Cucujiformia</taxon>
        <taxon>Curculionidae</taxon>
        <taxon>Dryophthorinae</taxon>
        <taxon>Rhynchophorus</taxon>
    </lineage>
</organism>
<dbReference type="EMBL" id="JAACXV010000164">
    <property type="protein sequence ID" value="KAF7282590.1"/>
    <property type="molecule type" value="Genomic_DNA"/>
</dbReference>
<dbReference type="InterPro" id="IPR001314">
    <property type="entry name" value="Peptidase_S1A"/>
</dbReference>
<gene>
    <name evidence="8" type="ORF">GWI33_002311</name>
</gene>
<keyword evidence="3" id="KW-0325">Glycoprotein</keyword>
<evidence type="ECO:0000256" key="5">
    <source>
        <dbReference type="RuleBase" id="RU363034"/>
    </source>
</evidence>
<dbReference type="PROSITE" id="PS50240">
    <property type="entry name" value="TRYPSIN_DOM"/>
    <property type="match status" value="1"/>
</dbReference>
<keyword evidence="9" id="KW-1185">Reference proteome</keyword>
<comment type="similarity">
    <text evidence="4">Belongs to the peptidase S1 family. CLIP subfamily.</text>
</comment>
<dbReference type="SMART" id="SM00020">
    <property type="entry name" value="Tryp_SPc"/>
    <property type="match status" value="1"/>
</dbReference>
<dbReference type="CDD" id="cd00190">
    <property type="entry name" value="Tryp_SPc"/>
    <property type="match status" value="1"/>
</dbReference>
<evidence type="ECO:0000256" key="1">
    <source>
        <dbReference type="ARBA" id="ARBA00022729"/>
    </source>
</evidence>
<reference evidence="8" key="1">
    <citation type="submission" date="2020-08" db="EMBL/GenBank/DDBJ databases">
        <title>Genome sequencing and assembly of the red palm weevil Rhynchophorus ferrugineus.</title>
        <authorList>
            <person name="Dias G.B."/>
            <person name="Bergman C.M."/>
            <person name="Manee M."/>
        </authorList>
    </citation>
    <scope>NUCLEOTIDE SEQUENCE</scope>
    <source>
        <strain evidence="8">AA-2017</strain>
        <tissue evidence="8">Whole larva</tissue>
    </source>
</reference>
<keyword evidence="2" id="KW-1015">Disulfide bond</keyword>
<dbReference type="Proteomes" id="UP000625711">
    <property type="component" value="Unassembled WGS sequence"/>
</dbReference>
<evidence type="ECO:0000313" key="8">
    <source>
        <dbReference type="EMBL" id="KAF7282590.1"/>
    </source>
</evidence>
<comment type="caution">
    <text evidence="8">The sequence shown here is derived from an EMBL/GenBank/DDBJ whole genome shotgun (WGS) entry which is preliminary data.</text>
</comment>
<dbReference type="Gene3D" id="2.40.10.10">
    <property type="entry name" value="Trypsin-like serine proteases"/>
    <property type="match status" value="1"/>
</dbReference>
<dbReference type="GO" id="GO:0004252">
    <property type="term" value="F:serine-type endopeptidase activity"/>
    <property type="evidence" value="ECO:0007669"/>
    <property type="project" value="InterPro"/>
</dbReference>
<accession>A0A834IKL3</accession>
<dbReference type="GO" id="GO:0006508">
    <property type="term" value="P:proteolysis"/>
    <property type="evidence" value="ECO:0007669"/>
    <property type="project" value="UniProtKB-KW"/>
</dbReference>
<dbReference type="InterPro" id="IPR018114">
    <property type="entry name" value="TRYPSIN_HIS"/>
</dbReference>
<keyword evidence="1 6" id="KW-0732">Signal</keyword>
<feature type="chain" id="PRO_5032835315" description="Peptidase S1 domain-containing protein" evidence="6">
    <location>
        <begin position="20"/>
        <end position="372"/>
    </location>
</feature>
<proteinExistence type="inferred from homology"/>
<dbReference type="FunFam" id="2.40.10.10:FF:000028">
    <property type="entry name" value="Serine protease easter"/>
    <property type="match status" value="1"/>
</dbReference>
<dbReference type="PROSITE" id="PS00134">
    <property type="entry name" value="TRYPSIN_HIS"/>
    <property type="match status" value="1"/>
</dbReference>
<dbReference type="SUPFAM" id="SSF50494">
    <property type="entry name" value="Trypsin-like serine proteases"/>
    <property type="match status" value="1"/>
</dbReference>
<evidence type="ECO:0000256" key="6">
    <source>
        <dbReference type="SAM" id="SignalP"/>
    </source>
</evidence>
<evidence type="ECO:0000256" key="2">
    <source>
        <dbReference type="ARBA" id="ARBA00023157"/>
    </source>
</evidence>
<dbReference type="PROSITE" id="PS00135">
    <property type="entry name" value="TRYPSIN_SER"/>
    <property type="match status" value="1"/>
</dbReference>
<evidence type="ECO:0000256" key="4">
    <source>
        <dbReference type="ARBA" id="ARBA00024195"/>
    </source>
</evidence>
<dbReference type="SMART" id="SM00680">
    <property type="entry name" value="CLIP"/>
    <property type="match status" value="1"/>
</dbReference>
<protein>
    <recommendedName>
        <fullName evidence="7">Peptidase S1 domain-containing protein</fullName>
    </recommendedName>
</protein>
<dbReference type="PANTHER" id="PTHR24252">
    <property type="entry name" value="ACROSIN-RELATED"/>
    <property type="match status" value="1"/>
</dbReference>
<evidence type="ECO:0000313" key="9">
    <source>
        <dbReference type="Proteomes" id="UP000625711"/>
    </source>
</evidence>
<dbReference type="Pfam" id="PF00089">
    <property type="entry name" value="Trypsin"/>
    <property type="match status" value="1"/>
</dbReference>